<feature type="compositionally biased region" description="Pro residues" evidence="1">
    <location>
        <begin position="151"/>
        <end position="160"/>
    </location>
</feature>
<protein>
    <recommendedName>
        <fullName evidence="3">Cytoskeleton protein RodZ-like C-terminal domain-containing protein</fullName>
    </recommendedName>
</protein>
<dbReference type="STRING" id="1312852.EG19_01855"/>
<dbReference type="InterPro" id="IPR001387">
    <property type="entry name" value="Cro/C1-type_HTH"/>
</dbReference>
<feature type="region of interest" description="Disordered" evidence="1">
    <location>
        <begin position="149"/>
        <end position="168"/>
    </location>
</feature>
<sequence>MKDLRAQGPEEFGRELKALREAHDVSLEAIAAKTKISIHTLQALEAGAFSRLPGAVFTRMFLRQYLGFLGEEPSSWLATFDVLWQKWESSSQPLPVVTVEEVKPKTWTRWVLGFFLVCLAAAVVFWLEKSNNSEMAEIGPTPRALLQQLAPTPPPTPTPAEPSEQPQAPANGLVLATRRDCWVEWLVAGKPLVRQLLPAGQQLTLEVPETGGELLLGDAGAVSLRFRDLELSPPGRDGQVLRLAVPWTTQGEAKKP</sequence>
<keyword evidence="2" id="KW-1133">Transmembrane helix</keyword>
<keyword evidence="5" id="KW-1185">Reference proteome</keyword>
<keyword evidence="2" id="KW-0472">Membrane</keyword>
<accession>A0A062XN39</accession>
<dbReference type="Gene3D" id="1.10.260.40">
    <property type="entry name" value="lambda repressor-like DNA-binding domains"/>
    <property type="match status" value="1"/>
</dbReference>
<feature type="transmembrane region" description="Helical" evidence="2">
    <location>
        <begin position="110"/>
        <end position="127"/>
    </location>
</feature>
<dbReference type="CDD" id="cd00093">
    <property type="entry name" value="HTH_XRE"/>
    <property type="match status" value="1"/>
</dbReference>
<dbReference type="EMBL" id="JMFG01000015">
    <property type="protein sequence ID" value="KDA53967.1"/>
    <property type="molecule type" value="Genomic_DNA"/>
</dbReference>
<dbReference type="GO" id="GO:0003677">
    <property type="term" value="F:DNA binding"/>
    <property type="evidence" value="ECO:0007669"/>
    <property type="project" value="InterPro"/>
</dbReference>
<reference evidence="4 5" key="1">
    <citation type="submission" date="2014-04" db="EMBL/GenBank/DDBJ databases">
        <title>The Genome Sequence of Thermoanaerobaculum aquaticum MP-01, The First Cultivated Group 23 Acidobacterium.</title>
        <authorList>
            <person name="Stamps B.W."/>
            <person name="Losey N.A."/>
            <person name="Lawson P.A."/>
            <person name="Stevenson B.S."/>
        </authorList>
    </citation>
    <scope>NUCLEOTIDE SEQUENCE [LARGE SCALE GENOMIC DNA]</scope>
    <source>
        <strain evidence="4 5">MP-01</strain>
    </source>
</reference>
<feature type="domain" description="Cytoskeleton protein RodZ-like C-terminal" evidence="3">
    <location>
        <begin position="174"/>
        <end position="243"/>
    </location>
</feature>
<keyword evidence="2" id="KW-0812">Transmembrane</keyword>
<proteinExistence type="predicted"/>
<dbReference type="InterPro" id="IPR010982">
    <property type="entry name" value="Lambda_DNA-bd_dom_sf"/>
</dbReference>
<evidence type="ECO:0000256" key="2">
    <source>
        <dbReference type="SAM" id="Phobius"/>
    </source>
</evidence>
<dbReference type="RefSeq" id="WP_081799968.1">
    <property type="nucleotide sequence ID" value="NZ_JMFG01000015.1"/>
</dbReference>
<dbReference type="Pfam" id="PF13413">
    <property type="entry name" value="HTH_25"/>
    <property type="match status" value="1"/>
</dbReference>
<evidence type="ECO:0000313" key="5">
    <source>
        <dbReference type="Proteomes" id="UP000027284"/>
    </source>
</evidence>
<evidence type="ECO:0000313" key="4">
    <source>
        <dbReference type="EMBL" id="KDA53967.1"/>
    </source>
</evidence>
<comment type="caution">
    <text evidence="4">The sequence shown here is derived from an EMBL/GenBank/DDBJ whole genome shotgun (WGS) entry which is preliminary data.</text>
</comment>
<evidence type="ECO:0000259" key="3">
    <source>
        <dbReference type="Pfam" id="PF13464"/>
    </source>
</evidence>
<dbReference type="Pfam" id="PF13464">
    <property type="entry name" value="RodZ_C"/>
    <property type="match status" value="1"/>
</dbReference>
<dbReference type="OrthoDB" id="9797543at2"/>
<organism evidence="4 5">
    <name type="scientific">Thermoanaerobaculum aquaticum</name>
    <dbReference type="NCBI Taxonomy" id="1312852"/>
    <lineage>
        <taxon>Bacteria</taxon>
        <taxon>Pseudomonadati</taxon>
        <taxon>Acidobacteriota</taxon>
        <taxon>Thermoanaerobaculia</taxon>
        <taxon>Thermoanaerobaculales</taxon>
        <taxon>Thermoanaerobaculaceae</taxon>
        <taxon>Thermoanaerobaculum</taxon>
    </lineage>
</organism>
<dbReference type="AlphaFoldDB" id="A0A062XN39"/>
<dbReference type="SUPFAM" id="SSF47413">
    <property type="entry name" value="lambda repressor-like DNA-binding domains"/>
    <property type="match status" value="1"/>
</dbReference>
<gene>
    <name evidence="4" type="ORF">EG19_01855</name>
</gene>
<evidence type="ECO:0000256" key="1">
    <source>
        <dbReference type="SAM" id="MobiDB-lite"/>
    </source>
</evidence>
<dbReference type="InterPro" id="IPR025194">
    <property type="entry name" value="RodZ-like_C"/>
</dbReference>
<dbReference type="PANTHER" id="PTHR34475:SF1">
    <property type="entry name" value="CYTOSKELETON PROTEIN RODZ"/>
    <property type="match status" value="1"/>
</dbReference>
<dbReference type="PANTHER" id="PTHR34475">
    <property type="match status" value="1"/>
</dbReference>
<dbReference type="InterPro" id="IPR050400">
    <property type="entry name" value="Bact_Cytoskel_RodZ"/>
</dbReference>
<dbReference type="Proteomes" id="UP000027284">
    <property type="component" value="Unassembled WGS sequence"/>
</dbReference>
<name>A0A062XN39_9BACT</name>